<dbReference type="HOGENOM" id="CLU_000022_2_12_11"/>
<accession>C7Q913</accession>
<dbReference type="GO" id="GO:0005737">
    <property type="term" value="C:cytoplasm"/>
    <property type="evidence" value="ECO:0007669"/>
    <property type="project" value="TreeGrafter"/>
</dbReference>
<keyword evidence="2" id="KW-0596">Phosphopantetheine</keyword>
<reference evidence="6 7" key="1">
    <citation type="journal article" date="2009" name="Stand. Genomic Sci.">
        <title>Complete genome sequence of Catenulispora acidiphila type strain (ID 139908).</title>
        <authorList>
            <person name="Copeland A."/>
            <person name="Lapidus A."/>
            <person name="Glavina Del Rio T."/>
            <person name="Nolan M."/>
            <person name="Lucas S."/>
            <person name="Chen F."/>
            <person name="Tice H."/>
            <person name="Cheng J.F."/>
            <person name="Bruce D."/>
            <person name="Goodwin L."/>
            <person name="Pitluck S."/>
            <person name="Mikhailova N."/>
            <person name="Pati A."/>
            <person name="Ivanova N."/>
            <person name="Mavromatis K."/>
            <person name="Chen A."/>
            <person name="Palaniappan K."/>
            <person name="Chain P."/>
            <person name="Land M."/>
            <person name="Hauser L."/>
            <person name="Chang Y.J."/>
            <person name="Jeffries C.D."/>
            <person name="Chertkov O."/>
            <person name="Brettin T."/>
            <person name="Detter J.C."/>
            <person name="Han C."/>
            <person name="Ali Z."/>
            <person name="Tindall B.J."/>
            <person name="Goker M."/>
            <person name="Bristow J."/>
            <person name="Eisen J.A."/>
            <person name="Markowitz V."/>
            <person name="Hugenholtz P."/>
            <person name="Kyrpides N.C."/>
            <person name="Klenk H.P."/>
        </authorList>
    </citation>
    <scope>NUCLEOTIDE SEQUENCE [LARGE SCALE GENOMIC DNA]</scope>
    <source>
        <strain evidence="7">DSM 44928 / JCM 14897 / NBRC 102108 / NRRL B-24433 / ID139908</strain>
    </source>
</reference>
<dbReference type="PANTHER" id="PTHR45527:SF1">
    <property type="entry name" value="FATTY ACID SYNTHASE"/>
    <property type="match status" value="1"/>
</dbReference>
<dbReference type="InterPro" id="IPR009081">
    <property type="entry name" value="PP-bd_ACP"/>
</dbReference>
<dbReference type="AlphaFoldDB" id="C7Q913"/>
<evidence type="ECO:0000256" key="4">
    <source>
        <dbReference type="SAM" id="MobiDB-lite"/>
    </source>
</evidence>
<evidence type="ECO:0000259" key="5">
    <source>
        <dbReference type="PROSITE" id="PS50075"/>
    </source>
</evidence>
<dbReference type="InterPro" id="IPR010071">
    <property type="entry name" value="AA_adenyl_dom"/>
</dbReference>
<organism evidence="6 7">
    <name type="scientific">Catenulispora acidiphila (strain DSM 44928 / JCM 14897 / NBRC 102108 / NRRL B-24433 / ID139908)</name>
    <dbReference type="NCBI Taxonomy" id="479433"/>
    <lineage>
        <taxon>Bacteria</taxon>
        <taxon>Bacillati</taxon>
        <taxon>Actinomycetota</taxon>
        <taxon>Actinomycetes</taxon>
        <taxon>Catenulisporales</taxon>
        <taxon>Catenulisporaceae</taxon>
        <taxon>Catenulispora</taxon>
    </lineage>
</organism>
<name>C7Q913_CATAD</name>
<dbReference type="PROSITE" id="PS00012">
    <property type="entry name" value="PHOSPHOPANTETHEINE"/>
    <property type="match status" value="1"/>
</dbReference>
<dbReference type="GO" id="GO:0044550">
    <property type="term" value="P:secondary metabolite biosynthetic process"/>
    <property type="evidence" value="ECO:0007669"/>
    <property type="project" value="TreeGrafter"/>
</dbReference>
<sequence length="633" mass="67414">MISVRRSGTDPSLERADVPVDSGTLPDTLTTLTTLLARTAAAYPEAPAVSDDQTTLAYAALAERATAVAALLATHGVGPEDRVGIHLPRGIGAIAAVLGTLVAGAAYAPIDPGYPRLRREQMARAGRLRLVLTEPGGAGRLRRVDVPVVELDWRELPAAPEKFTPPEVAPARAACVLFTSGSTGTPKGVVLEHRHMASFATDTAIPPLRPGDRTAQSSNLSFDTFTFEVFRSIAGGAQIVVLPQMADLISADLQRQLRRHRITAMLAPAIALNHLARHDREAFASLRLLCSGGDVLLADTCRQLRAGGFAGELWNLYGPTEATVACTGQPVADGTEFATRVPIGATVADARLYVLDDTLTPVAPDGAGELYVGGPGVGRGYLDQPAATAQRFVADPFAADGSRMYATGDRVRLGVGGALDYLGRVDSQVKVAGHRVEPAEIERMLYQHPEVLEVAVAGVGAADESEHPDSSDQATRQTRLVAFVIPESDALAPATLRAFLAERLPPQYVPGEFVVLESMPLDAHGKRDWEQLRDLVADRSRRRRPYTAPRTGTERYLTGLFEELLRVEAIGVQDDFFGLGGHSLLAARVRMRIQRDLGTTLPPHAVFENSVVADLAALVDGVPGDTPAVPAAR</sequence>
<evidence type="ECO:0000256" key="1">
    <source>
        <dbReference type="ARBA" id="ARBA00001957"/>
    </source>
</evidence>
<dbReference type="NCBIfam" id="TIGR01733">
    <property type="entry name" value="AA-adenyl-dom"/>
    <property type="match status" value="1"/>
</dbReference>
<dbReference type="Pfam" id="PF00550">
    <property type="entry name" value="PP-binding"/>
    <property type="match status" value="1"/>
</dbReference>
<dbReference type="InterPro" id="IPR045851">
    <property type="entry name" value="AMP-bd_C_sf"/>
</dbReference>
<dbReference type="InParanoid" id="C7Q913"/>
<dbReference type="STRING" id="479433.Caci_3427"/>
<feature type="region of interest" description="Disordered" evidence="4">
    <location>
        <begin position="1"/>
        <end position="22"/>
    </location>
</feature>
<dbReference type="InterPro" id="IPR029058">
    <property type="entry name" value="AB_hydrolase_fold"/>
</dbReference>
<evidence type="ECO:0000256" key="3">
    <source>
        <dbReference type="ARBA" id="ARBA00022553"/>
    </source>
</evidence>
<dbReference type="eggNOG" id="COG1020">
    <property type="taxonomic scope" value="Bacteria"/>
</dbReference>
<dbReference type="PROSITE" id="PS50075">
    <property type="entry name" value="CARRIER"/>
    <property type="match status" value="1"/>
</dbReference>
<protein>
    <submittedName>
        <fullName evidence="6">Amino acid adenylation domain protein</fullName>
    </submittedName>
</protein>
<dbReference type="Pfam" id="PF00501">
    <property type="entry name" value="AMP-binding"/>
    <property type="match status" value="1"/>
</dbReference>
<dbReference type="Gene3D" id="3.30.300.30">
    <property type="match status" value="1"/>
</dbReference>
<dbReference type="Gene3D" id="3.40.50.1820">
    <property type="entry name" value="alpha/beta hydrolase"/>
    <property type="match status" value="1"/>
</dbReference>
<dbReference type="FunFam" id="1.10.1200.10:FF:000005">
    <property type="entry name" value="Nonribosomal peptide synthetase 1"/>
    <property type="match status" value="1"/>
</dbReference>
<dbReference type="PROSITE" id="PS00455">
    <property type="entry name" value="AMP_BINDING"/>
    <property type="match status" value="1"/>
</dbReference>
<dbReference type="Gene3D" id="2.30.38.10">
    <property type="entry name" value="Luciferase, Domain 3"/>
    <property type="match status" value="1"/>
</dbReference>
<dbReference type="GO" id="GO:0043041">
    <property type="term" value="P:amino acid activation for nonribosomal peptide biosynthetic process"/>
    <property type="evidence" value="ECO:0007669"/>
    <property type="project" value="TreeGrafter"/>
</dbReference>
<evidence type="ECO:0000256" key="2">
    <source>
        <dbReference type="ARBA" id="ARBA00022450"/>
    </source>
</evidence>
<keyword evidence="3" id="KW-0597">Phosphoprotein</keyword>
<proteinExistence type="predicted"/>
<dbReference type="EMBL" id="CP001700">
    <property type="protein sequence ID" value="ACU72333.1"/>
    <property type="molecule type" value="Genomic_DNA"/>
</dbReference>
<keyword evidence="7" id="KW-1185">Reference proteome</keyword>
<evidence type="ECO:0000313" key="7">
    <source>
        <dbReference type="Proteomes" id="UP000000851"/>
    </source>
</evidence>
<dbReference type="CDD" id="cd05930">
    <property type="entry name" value="A_NRPS"/>
    <property type="match status" value="1"/>
</dbReference>
<dbReference type="PANTHER" id="PTHR45527">
    <property type="entry name" value="NONRIBOSOMAL PEPTIDE SYNTHETASE"/>
    <property type="match status" value="1"/>
</dbReference>
<dbReference type="InterPro" id="IPR000873">
    <property type="entry name" value="AMP-dep_synth/lig_dom"/>
</dbReference>
<dbReference type="InterPro" id="IPR025110">
    <property type="entry name" value="AMP-bd_C"/>
</dbReference>
<dbReference type="InterPro" id="IPR020845">
    <property type="entry name" value="AMP-binding_CS"/>
</dbReference>
<dbReference type="InterPro" id="IPR036736">
    <property type="entry name" value="ACP-like_sf"/>
</dbReference>
<comment type="cofactor">
    <cofactor evidence="1">
        <name>pantetheine 4'-phosphate</name>
        <dbReference type="ChEBI" id="CHEBI:47942"/>
    </cofactor>
</comment>
<dbReference type="Proteomes" id="UP000000851">
    <property type="component" value="Chromosome"/>
</dbReference>
<gene>
    <name evidence="6" type="ordered locus">Caci_3427</name>
</gene>
<dbReference type="SUPFAM" id="SSF47336">
    <property type="entry name" value="ACP-like"/>
    <property type="match status" value="1"/>
</dbReference>
<dbReference type="GO" id="GO:0031177">
    <property type="term" value="F:phosphopantetheine binding"/>
    <property type="evidence" value="ECO:0007669"/>
    <property type="project" value="TreeGrafter"/>
</dbReference>
<dbReference type="Pfam" id="PF13193">
    <property type="entry name" value="AMP-binding_C"/>
    <property type="match status" value="1"/>
</dbReference>
<dbReference type="SUPFAM" id="SSF56801">
    <property type="entry name" value="Acetyl-CoA synthetase-like"/>
    <property type="match status" value="1"/>
</dbReference>
<dbReference type="RefSeq" id="WP_012787626.1">
    <property type="nucleotide sequence ID" value="NC_013131.1"/>
</dbReference>
<dbReference type="KEGG" id="cai:Caci_3427"/>
<feature type="domain" description="Carrier" evidence="5">
    <location>
        <begin position="548"/>
        <end position="623"/>
    </location>
</feature>
<evidence type="ECO:0000313" key="6">
    <source>
        <dbReference type="EMBL" id="ACU72333.1"/>
    </source>
</evidence>
<dbReference type="InterPro" id="IPR006162">
    <property type="entry name" value="Ppantetheine_attach_site"/>
</dbReference>
<dbReference type="Gene3D" id="3.40.50.980">
    <property type="match status" value="2"/>
</dbReference>